<dbReference type="AlphaFoldDB" id="A0A922I5I3"/>
<gene>
    <name evidence="1" type="ORF">DERF_006475</name>
</gene>
<reference evidence="1" key="2">
    <citation type="journal article" date="2022" name="Res Sq">
        <title>Comparative Genomics Reveals Insights into the Divergent Evolution of Astigmatic Mites and Household Pest Adaptations.</title>
        <authorList>
            <person name="Xiong Q."/>
            <person name="Wan A.T.-Y."/>
            <person name="Liu X.-Y."/>
            <person name="Fung C.S.-H."/>
            <person name="Xiao X."/>
            <person name="Malainual N."/>
            <person name="Hou J."/>
            <person name="Wang L."/>
            <person name="Wang M."/>
            <person name="Yang K."/>
            <person name="Cui Y."/>
            <person name="Leung E."/>
            <person name="Nong W."/>
            <person name="Shin S.-K."/>
            <person name="Au S."/>
            <person name="Jeong K.Y."/>
            <person name="Chew F.T."/>
            <person name="Hui J."/>
            <person name="Leung T.F."/>
            <person name="Tungtrongchitr A."/>
            <person name="Zhong N."/>
            <person name="Liu Z."/>
            <person name="Tsui S."/>
        </authorList>
    </citation>
    <scope>NUCLEOTIDE SEQUENCE</scope>
    <source>
        <strain evidence="1">Derf</strain>
        <tissue evidence="1">Whole organism</tissue>
    </source>
</reference>
<protein>
    <submittedName>
        <fullName evidence="1">Uncharacterized protein</fullName>
    </submittedName>
</protein>
<evidence type="ECO:0000313" key="1">
    <source>
        <dbReference type="EMBL" id="KAH9522922.1"/>
    </source>
</evidence>
<keyword evidence="2" id="KW-1185">Reference proteome</keyword>
<name>A0A922I5I3_DERFA</name>
<comment type="caution">
    <text evidence="1">The sequence shown here is derived from an EMBL/GenBank/DDBJ whole genome shotgun (WGS) entry which is preliminary data.</text>
</comment>
<sequence>MVDHDDLFVSFLETFSLMLTAQILDDHKHRNHYEYKYLSYLICPIHGDEYEDDYFHYDDDDSMIDLIHN</sequence>
<dbReference type="Proteomes" id="UP000790347">
    <property type="component" value="Unassembled WGS sequence"/>
</dbReference>
<evidence type="ECO:0000313" key="2">
    <source>
        <dbReference type="Proteomes" id="UP000790347"/>
    </source>
</evidence>
<reference evidence="1" key="1">
    <citation type="submission" date="2013-05" db="EMBL/GenBank/DDBJ databases">
        <authorList>
            <person name="Yim A.K.Y."/>
            <person name="Chan T.F."/>
            <person name="Ji K.M."/>
            <person name="Liu X.Y."/>
            <person name="Zhou J.W."/>
            <person name="Li R.Q."/>
            <person name="Yang K.Y."/>
            <person name="Li J."/>
            <person name="Li M."/>
            <person name="Law P.T.W."/>
            <person name="Wu Y.L."/>
            <person name="Cai Z.L."/>
            <person name="Qin H."/>
            <person name="Bao Y."/>
            <person name="Leung R.K.K."/>
            <person name="Ng P.K.S."/>
            <person name="Zou J."/>
            <person name="Zhong X.J."/>
            <person name="Ran P.X."/>
            <person name="Zhong N.S."/>
            <person name="Liu Z.G."/>
            <person name="Tsui S.K.W."/>
        </authorList>
    </citation>
    <scope>NUCLEOTIDE SEQUENCE</scope>
    <source>
        <strain evidence="1">Derf</strain>
        <tissue evidence="1">Whole organism</tissue>
    </source>
</reference>
<organism evidence="1 2">
    <name type="scientific">Dermatophagoides farinae</name>
    <name type="common">American house dust mite</name>
    <dbReference type="NCBI Taxonomy" id="6954"/>
    <lineage>
        <taxon>Eukaryota</taxon>
        <taxon>Metazoa</taxon>
        <taxon>Ecdysozoa</taxon>
        <taxon>Arthropoda</taxon>
        <taxon>Chelicerata</taxon>
        <taxon>Arachnida</taxon>
        <taxon>Acari</taxon>
        <taxon>Acariformes</taxon>
        <taxon>Sarcoptiformes</taxon>
        <taxon>Astigmata</taxon>
        <taxon>Psoroptidia</taxon>
        <taxon>Analgoidea</taxon>
        <taxon>Pyroglyphidae</taxon>
        <taxon>Dermatophagoidinae</taxon>
        <taxon>Dermatophagoides</taxon>
    </lineage>
</organism>
<accession>A0A922I5I3</accession>
<proteinExistence type="predicted"/>
<dbReference type="EMBL" id="ASGP02000002">
    <property type="protein sequence ID" value="KAH9522922.1"/>
    <property type="molecule type" value="Genomic_DNA"/>
</dbReference>